<dbReference type="InterPro" id="IPR052936">
    <property type="entry name" value="Jasmonate_Hydroxylase-like"/>
</dbReference>
<name>A0A1H4LH20_9PSED</name>
<dbReference type="Pfam" id="PF13826">
    <property type="entry name" value="Monooxy_af470-like"/>
    <property type="match status" value="1"/>
</dbReference>
<dbReference type="EMBL" id="FNTJ01000001">
    <property type="protein sequence ID" value="SEB69582.1"/>
    <property type="molecule type" value="Genomic_DNA"/>
</dbReference>
<dbReference type="RefSeq" id="WP_092312483.1">
    <property type="nucleotide sequence ID" value="NZ_FNTJ01000001.1"/>
</dbReference>
<dbReference type="PANTHER" id="PTHR37811:SF2">
    <property type="entry name" value="ABM DOMAIN-CONTAINING PROTEIN"/>
    <property type="match status" value="1"/>
</dbReference>
<organism evidence="2 3">
    <name type="scientific">Pseudomonas saponiphila</name>
    <dbReference type="NCBI Taxonomy" id="556534"/>
    <lineage>
        <taxon>Bacteria</taxon>
        <taxon>Pseudomonadati</taxon>
        <taxon>Pseudomonadota</taxon>
        <taxon>Gammaproteobacteria</taxon>
        <taxon>Pseudomonadales</taxon>
        <taxon>Pseudomonadaceae</taxon>
        <taxon>Pseudomonas</taxon>
    </lineage>
</organism>
<dbReference type="InterPro" id="IPR011008">
    <property type="entry name" value="Dimeric_a/b-barrel"/>
</dbReference>
<dbReference type="PROSITE" id="PS51725">
    <property type="entry name" value="ABM"/>
    <property type="match status" value="1"/>
</dbReference>
<dbReference type="Proteomes" id="UP000198982">
    <property type="component" value="Unassembled WGS sequence"/>
</dbReference>
<protein>
    <submittedName>
        <fullName evidence="2">Heme-degrading monooxygenase HmoA</fullName>
    </submittedName>
</protein>
<evidence type="ECO:0000259" key="1">
    <source>
        <dbReference type="PROSITE" id="PS51725"/>
    </source>
</evidence>
<dbReference type="Gene3D" id="3.30.70.100">
    <property type="match status" value="1"/>
</dbReference>
<reference evidence="3" key="1">
    <citation type="submission" date="2016-10" db="EMBL/GenBank/DDBJ databases">
        <authorList>
            <person name="Varghese N."/>
            <person name="Submissions S."/>
        </authorList>
    </citation>
    <scope>NUCLEOTIDE SEQUENCE [LARGE SCALE GENOMIC DNA]</scope>
    <source>
        <strain evidence="3">DSM 9751</strain>
    </source>
</reference>
<dbReference type="SUPFAM" id="SSF54909">
    <property type="entry name" value="Dimeric alpha+beta barrel"/>
    <property type="match status" value="1"/>
</dbReference>
<dbReference type="GO" id="GO:0004497">
    <property type="term" value="F:monooxygenase activity"/>
    <property type="evidence" value="ECO:0007669"/>
    <property type="project" value="UniProtKB-KW"/>
</dbReference>
<keyword evidence="2" id="KW-0560">Oxidoreductase</keyword>
<dbReference type="InterPro" id="IPR007138">
    <property type="entry name" value="ABM_dom"/>
</dbReference>
<proteinExistence type="predicted"/>
<accession>A0A1H4LH20</accession>
<evidence type="ECO:0000313" key="2">
    <source>
        <dbReference type="EMBL" id="SEB69582.1"/>
    </source>
</evidence>
<dbReference type="InterPro" id="IPR025444">
    <property type="entry name" value="Monooxy_af470"/>
</dbReference>
<dbReference type="PANTHER" id="PTHR37811">
    <property type="entry name" value="BLL5343 PROTEIN"/>
    <property type="match status" value="1"/>
</dbReference>
<dbReference type="AlphaFoldDB" id="A0A1H4LH20"/>
<evidence type="ECO:0000313" key="3">
    <source>
        <dbReference type="Proteomes" id="UP000198982"/>
    </source>
</evidence>
<gene>
    <name evidence="2" type="ORF">SAMN05216178_1890</name>
</gene>
<keyword evidence="2" id="KW-0503">Monooxygenase</keyword>
<sequence>MYIAAFIYQPGQRDEEFYRLSALIDEIATSLPGFVGVQSWTSADQGLINASYYWEDEASIQAFARHPRHIEAKRQYRRWYAGYQVVISKVERTYGDGAIAQLLGNARQGPVLRA</sequence>
<keyword evidence="3" id="KW-1185">Reference proteome</keyword>
<feature type="domain" description="ABM" evidence="1">
    <location>
        <begin position="1"/>
        <end position="90"/>
    </location>
</feature>